<accession>A0A1C3H6Y6</accession>
<gene>
    <name evidence="1" type="ORF">CHUV0807_2355</name>
</gene>
<dbReference type="Proteomes" id="UP000190837">
    <property type="component" value="Unassembled WGS sequence"/>
</dbReference>
<evidence type="ECO:0000313" key="2">
    <source>
        <dbReference type="Proteomes" id="UP000190837"/>
    </source>
</evidence>
<name>A0A1C3H6Y6_9GAMM</name>
<reference evidence="2" key="1">
    <citation type="submission" date="2016-04" db="EMBL/GenBank/DDBJ databases">
        <authorList>
            <person name="Tagini F."/>
        </authorList>
    </citation>
    <scope>NUCLEOTIDE SEQUENCE [LARGE SCALE GENOMIC DNA]</scope>
    <source>
        <strain evidence="2">CHUV0807</strain>
    </source>
</reference>
<evidence type="ECO:0000313" key="1">
    <source>
        <dbReference type="EMBL" id="SAM71650.1"/>
    </source>
</evidence>
<dbReference type="EMBL" id="FKLO01000080">
    <property type="protein sequence ID" value="SAM71650.1"/>
    <property type="molecule type" value="Genomic_DNA"/>
</dbReference>
<dbReference type="RefSeq" id="WP_079542105.1">
    <property type="nucleotide sequence ID" value="NZ_FKLO01000080.1"/>
</dbReference>
<proteinExistence type="predicted"/>
<dbReference type="AlphaFoldDB" id="A0A1C3H6Y6"/>
<sequence>MNRQDMKDAKLYRFAGHSDDVFEEDETGFECYCFNEEARFSLRRHDGEGVLITGQYRENGCWHIGVSLLDESRPLVLADGWKFSLLPTSYNNELLVYAPTDAELTCLDNEEESDD</sequence>
<organism evidence="1 2">
    <name type="scientific">Cardiobacterium hominis</name>
    <dbReference type="NCBI Taxonomy" id="2718"/>
    <lineage>
        <taxon>Bacteria</taxon>
        <taxon>Pseudomonadati</taxon>
        <taxon>Pseudomonadota</taxon>
        <taxon>Gammaproteobacteria</taxon>
        <taxon>Cardiobacteriales</taxon>
        <taxon>Cardiobacteriaceae</taxon>
        <taxon>Cardiobacterium</taxon>
    </lineage>
</organism>
<protein>
    <submittedName>
        <fullName evidence="1">Uncharacterized protein</fullName>
    </submittedName>
</protein>